<evidence type="ECO:0000313" key="1">
    <source>
        <dbReference type="EMBL" id="PXF61467.1"/>
    </source>
</evidence>
<sequence length="265" mass="30453">MQMMGGPISPHGKEKRDMHPVNKILSLIGLRISRTIGSLNAHRDFREEYNRQLGELIRDSKGFEVFRDFKYDVGSHPKSYIDYECEFAARSLSKRNPTTILDVGSYRHFVIGLLASHKVTTIDVRKWKSSLDNETVLTSDAKQLDIPSNSFDAVVSLCALEHFRLGRYGDEFDLDADKKAFKEMVRVLKPNGILVFTTTITRTAPSIAFNAHRIYDYDMIRALCQRLKLGEEEFFSHKMGKFIPLEHVSNLPAVWDVYCGCWIKR</sequence>
<protein>
    <submittedName>
        <fullName evidence="1">Uncharacterized protein</fullName>
    </submittedName>
</protein>
<gene>
    <name evidence="1" type="ORF">C4B59_04330</name>
</gene>
<accession>A0AC61L4S7</accession>
<reference evidence="1" key="1">
    <citation type="submission" date="2018-01" db="EMBL/GenBank/DDBJ databases">
        <authorList>
            <person name="Krukenberg V."/>
        </authorList>
    </citation>
    <scope>NUCLEOTIDE SEQUENCE</scope>
    <source>
        <strain evidence="1">E20ANME2</strain>
    </source>
</reference>
<dbReference type="EMBL" id="PQXF01000005">
    <property type="protein sequence ID" value="PXF61467.1"/>
    <property type="molecule type" value="Genomic_DNA"/>
</dbReference>
<evidence type="ECO:0000313" key="2">
    <source>
        <dbReference type="Proteomes" id="UP000248329"/>
    </source>
</evidence>
<name>A0AC61L4S7_9EURY</name>
<comment type="caution">
    <text evidence="1">The sequence shown here is derived from an EMBL/GenBank/DDBJ whole genome shotgun (WGS) entry which is preliminary data.</text>
</comment>
<dbReference type="Proteomes" id="UP000248329">
    <property type="component" value="Unassembled WGS sequence"/>
</dbReference>
<proteinExistence type="predicted"/>
<organism evidence="1 2">
    <name type="scientific">Candidatus Methanogaster sp</name>
    <dbReference type="NCBI Taxonomy" id="3386292"/>
    <lineage>
        <taxon>Archaea</taxon>
        <taxon>Methanobacteriati</taxon>
        <taxon>Methanobacteriota</taxon>
        <taxon>Stenosarchaea group</taxon>
        <taxon>Methanomicrobia</taxon>
        <taxon>Methanosarcinales</taxon>
        <taxon>ANME-2 cluster</taxon>
        <taxon>Candidatus Methanogasteraceae</taxon>
        <taxon>Candidatus Methanogaster</taxon>
    </lineage>
</organism>